<sequence length="248" mass="27306">MRLLRFRVDNQVFEGILEGEEILPAAGQQFPRRFQLNQVKLLPPCVPSKIVAVGLNYRDHAEELHLTLPEEPLLFMKPSTSVIGPGDSVSLPPQSQRVDYEAELGIVIAKTARRVGLDEARDYILGYTCLNDVTARDLQTKDGQWTRAKGFDTFCPIGPWIDTEIDPTDLGIELYLNGERKQRSRTSNLIFSPAELVAFISGVMTLQPGDVIATGTPSGIGPMKHGDNVEVRIEGIGSLVNPIVKNDG</sequence>
<dbReference type="PATRIC" id="fig|706587.4.peg.3497"/>
<dbReference type="PANTHER" id="PTHR11820">
    <property type="entry name" value="ACYLPYRUVASE"/>
    <property type="match status" value="1"/>
</dbReference>
<dbReference type="AlphaFoldDB" id="I4C846"/>
<dbReference type="Pfam" id="PF01557">
    <property type="entry name" value="FAA_hydrolase"/>
    <property type="match status" value="1"/>
</dbReference>
<organism evidence="5 6">
    <name type="scientific">Desulfomonile tiedjei (strain ATCC 49306 / DSM 6799 / DCB-1)</name>
    <dbReference type="NCBI Taxonomy" id="706587"/>
    <lineage>
        <taxon>Bacteria</taxon>
        <taxon>Pseudomonadati</taxon>
        <taxon>Thermodesulfobacteriota</taxon>
        <taxon>Desulfomonilia</taxon>
        <taxon>Desulfomonilales</taxon>
        <taxon>Desulfomonilaceae</taxon>
        <taxon>Desulfomonile</taxon>
    </lineage>
</organism>
<dbReference type="InterPro" id="IPR036663">
    <property type="entry name" value="Fumarylacetoacetase_C_sf"/>
</dbReference>
<evidence type="ECO:0000256" key="1">
    <source>
        <dbReference type="ARBA" id="ARBA00010211"/>
    </source>
</evidence>
<comment type="similarity">
    <text evidence="1">Belongs to the FAH family.</text>
</comment>
<dbReference type="Gene3D" id="3.90.850.10">
    <property type="entry name" value="Fumarylacetoacetase-like, C-terminal domain"/>
    <property type="match status" value="1"/>
</dbReference>
<evidence type="ECO:0000313" key="6">
    <source>
        <dbReference type="Proteomes" id="UP000006055"/>
    </source>
</evidence>
<feature type="domain" description="Fumarylacetoacetase-like C-terminal" evidence="3">
    <location>
        <begin position="49"/>
        <end position="244"/>
    </location>
</feature>
<protein>
    <submittedName>
        <fullName evidence="5">2-keto-4-pentenoate hydratase/2-oxohepta-3-ene-1,7-dioic acid hydratase</fullName>
    </submittedName>
</protein>
<evidence type="ECO:0000256" key="2">
    <source>
        <dbReference type="ARBA" id="ARBA00022723"/>
    </source>
</evidence>
<dbReference type="Proteomes" id="UP000006055">
    <property type="component" value="Chromosome"/>
</dbReference>
<dbReference type="FunFam" id="3.90.850.10:FF:000002">
    <property type="entry name" value="2-hydroxyhepta-2,4-diene-1,7-dioate isomerase"/>
    <property type="match status" value="1"/>
</dbReference>
<dbReference type="KEGG" id="dti:Desti_3075"/>
<dbReference type="Pfam" id="PF10370">
    <property type="entry name" value="Rv2993c-like_N"/>
    <property type="match status" value="1"/>
</dbReference>
<evidence type="ECO:0000259" key="3">
    <source>
        <dbReference type="Pfam" id="PF01557"/>
    </source>
</evidence>
<dbReference type="HOGENOM" id="CLU_028458_4_2_7"/>
<dbReference type="SUPFAM" id="SSF56529">
    <property type="entry name" value="FAH"/>
    <property type="match status" value="1"/>
</dbReference>
<dbReference type="GO" id="GO:0016853">
    <property type="term" value="F:isomerase activity"/>
    <property type="evidence" value="ECO:0007669"/>
    <property type="project" value="UniProtKB-ARBA"/>
</dbReference>
<keyword evidence="6" id="KW-1185">Reference proteome</keyword>
<dbReference type="eggNOG" id="COG0179">
    <property type="taxonomic scope" value="Bacteria"/>
</dbReference>
<dbReference type="OrthoDB" id="5197601at2"/>
<gene>
    <name evidence="5" type="ordered locus">Desti_3075</name>
</gene>
<dbReference type="InterPro" id="IPR011234">
    <property type="entry name" value="Fumarylacetoacetase-like_C"/>
</dbReference>
<dbReference type="GO" id="GO:0018773">
    <property type="term" value="F:acetylpyruvate hydrolase activity"/>
    <property type="evidence" value="ECO:0007669"/>
    <property type="project" value="TreeGrafter"/>
</dbReference>
<dbReference type="RefSeq" id="WP_014810874.1">
    <property type="nucleotide sequence ID" value="NC_018025.1"/>
</dbReference>
<accession>I4C846</accession>
<evidence type="ECO:0000313" key="5">
    <source>
        <dbReference type="EMBL" id="AFM25737.1"/>
    </source>
</evidence>
<dbReference type="PANTHER" id="PTHR11820:SF7">
    <property type="entry name" value="ACYLPYRUVASE FAHD1, MITOCHONDRIAL"/>
    <property type="match status" value="1"/>
</dbReference>
<dbReference type="GO" id="GO:0046872">
    <property type="term" value="F:metal ion binding"/>
    <property type="evidence" value="ECO:0007669"/>
    <property type="project" value="UniProtKB-KW"/>
</dbReference>
<dbReference type="InterPro" id="IPR018833">
    <property type="entry name" value="Rv2993c-like_N"/>
</dbReference>
<evidence type="ECO:0000259" key="4">
    <source>
        <dbReference type="Pfam" id="PF10370"/>
    </source>
</evidence>
<proteinExistence type="inferred from homology"/>
<keyword evidence="2" id="KW-0479">Metal-binding</keyword>
<dbReference type="STRING" id="706587.Desti_3075"/>
<dbReference type="EMBL" id="CP003360">
    <property type="protein sequence ID" value="AFM25737.1"/>
    <property type="molecule type" value="Genomic_DNA"/>
</dbReference>
<feature type="domain" description="Rv2993c-like N-terminal" evidence="4">
    <location>
        <begin position="1"/>
        <end position="44"/>
    </location>
</feature>
<reference evidence="6" key="1">
    <citation type="submission" date="2012-06" db="EMBL/GenBank/DDBJ databases">
        <title>Complete sequence of chromosome of Desulfomonile tiedjei DSM 6799.</title>
        <authorList>
            <person name="Lucas S."/>
            <person name="Copeland A."/>
            <person name="Lapidus A."/>
            <person name="Glavina del Rio T."/>
            <person name="Dalin E."/>
            <person name="Tice H."/>
            <person name="Bruce D."/>
            <person name="Goodwin L."/>
            <person name="Pitluck S."/>
            <person name="Peters L."/>
            <person name="Ovchinnikova G."/>
            <person name="Zeytun A."/>
            <person name="Lu M."/>
            <person name="Kyrpides N."/>
            <person name="Mavromatis K."/>
            <person name="Ivanova N."/>
            <person name="Brettin T."/>
            <person name="Detter J.C."/>
            <person name="Han C."/>
            <person name="Larimer F."/>
            <person name="Land M."/>
            <person name="Hauser L."/>
            <person name="Markowitz V."/>
            <person name="Cheng J.-F."/>
            <person name="Hugenholtz P."/>
            <person name="Woyke T."/>
            <person name="Wu D."/>
            <person name="Spring S."/>
            <person name="Schroeder M."/>
            <person name="Brambilla E."/>
            <person name="Klenk H.-P."/>
            <person name="Eisen J.A."/>
        </authorList>
    </citation>
    <scope>NUCLEOTIDE SEQUENCE [LARGE SCALE GENOMIC DNA]</scope>
    <source>
        <strain evidence="6">ATCC 49306 / DSM 6799 / DCB-1</strain>
    </source>
</reference>
<dbReference type="GO" id="GO:0019752">
    <property type="term" value="P:carboxylic acid metabolic process"/>
    <property type="evidence" value="ECO:0007669"/>
    <property type="project" value="UniProtKB-ARBA"/>
</dbReference>
<name>I4C846_DESTA</name>